<keyword evidence="2" id="KW-1185">Reference proteome</keyword>
<evidence type="ECO:0008006" key="3">
    <source>
        <dbReference type="Google" id="ProtNLM"/>
    </source>
</evidence>
<dbReference type="EMBL" id="CH981524">
    <property type="protein sequence ID" value="EDK42867.1"/>
    <property type="molecule type" value="Genomic_DNA"/>
</dbReference>
<dbReference type="VEuPathDB" id="FungiDB:LELG_01045"/>
<dbReference type="GO" id="GO:0005852">
    <property type="term" value="C:eukaryotic translation initiation factor 3 complex"/>
    <property type="evidence" value="ECO:0007669"/>
    <property type="project" value="TreeGrafter"/>
</dbReference>
<organism evidence="1 2">
    <name type="scientific">Lodderomyces elongisporus (strain ATCC 11503 / CBS 2605 / JCM 1781 / NBRC 1676 / NRRL YB-4239)</name>
    <name type="common">Yeast</name>
    <name type="synonym">Saccharomyces elongisporus</name>
    <dbReference type="NCBI Taxonomy" id="379508"/>
    <lineage>
        <taxon>Eukaryota</taxon>
        <taxon>Fungi</taxon>
        <taxon>Dikarya</taxon>
        <taxon>Ascomycota</taxon>
        <taxon>Saccharomycotina</taxon>
        <taxon>Pichiomycetes</taxon>
        <taxon>Debaryomycetaceae</taxon>
        <taxon>Candida/Lodderomyces clade</taxon>
        <taxon>Lodderomyces</taxon>
    </lineage>
</organism>
<dbReference type="PANTHER" id="PTHR15350:SF2">
    <property type="entry name" value="EUKARYOTIC TRANSLATION INITIATION FACTOR 3 SUBUNIT M"/>
    <property type="match status" value="1"/>
</dbReference>
<dbReference type="eggNOG" id="KOG2753">
    <property type="taxonomic scope" value="Eukaryota"/>
</dbReference>
<dbReference type="Proteomes" id="UP000001996">
    <property type="component" value="Unassembled WGS sequence"/>
</dbReference>
<proteinExistence type="predicted"/>
<dbReference type="InterPro" id="IPR045237">
    <property type="entry name" value="COPS7/eIF3m"/>
</dbReference>
<dbReference type="STRING" id="379508.A5DUK9"/>
<dbReference type="KEGG" id="lel:PVL30_001011"/>
<accession>A5DUK9</accession>
<sequence length="412" mass="45963">MSSVIVVNNELKDSIQEYAQIIDGATGNTDLSKAVDAHLPKTLDQAEITNKEELVQKIKAASSKETLAKLTDKEFEPTIYLLIHILALLSSMEAVLDDESSPIYKLILDINPTQPLSIRDRKSIKSSSILSILSTIFNLLPSTSKVRVSVLKTILNVLKTSGVDFQSVEDNLGANIVNWLKSSQAQDSEIETIFWEFINLDTFFSQKSLQLIKEFTHVYPVSANELNQLIEFALRSKVVDVSFLVNNNVAEALKKALPSSSDALPQLFSKYVKGELIAVDDIPSNLPKEFIHQKSKILSLAKFFAENSTQSSEHNQIIFTYKEIPLVSNHLEFEELLIEAIKAGVIEGKLNQIDETFSLSRVNRFIIAGDDTAIAQGWESIRQALQQWSLSLNNVDEIVRQTREQIVNGGSN</sequence>
<dbReference type="AlphaFoldDB" id="A5DUK9"/>
<dbReference type="OrthoDB" id="10267031at2759"/>
<dbReference type="HOGENOM" id="CLU_691108_0_0_1"/>
<name>A5DUK9_LODEL</name>
<evidence type="ECO:0000313" key="2">
    <source>
        <dbReference type="Proteomes" id="UP000001996"/>
    </source>
</evidence>
<protein>
    <recommendedName>
        <fullName evidence="3">PCI domain-containing protein</fullName>
    </recommendedName>
</protein>
<dbReference type="OMA" id="TIFWEFI"/>
<dbReference type="InParanoid" id="A5DUK9"/>
<evidence type="ECO:0000313" key="1">
    <source>
        <dbReference type="EMBL" id="EDK42867.1"/>
    </source>
</evidence>
<reference evidence="1 2" key="1">
    <citation type="journal article" date="2009" name="Nature">
        <title>Evolution of pathogenicity and sexual reproduction in eight Candida genomes.</title>
        <authorList>
            <person name="Butler G."/>
            <person name="Rasmussen M.D."/>
            <person name="Lin M.F."/>
            <person name="Santos M.A."/>
            <person name="Sakthikumar S."/>
            <person name="Munro C.A."/>
            <person name="Rheinbay E."/>
            <person name="Grabherr M."/>
            <person name="Forche A."/>
            <person name="Reedy J.L."/>
            <person name="Agrafioti I."/>
            <person name="Arnaud M.B."/>
            <person name="Bates S."/>
            <person name="Brown A.J."/>
            <person name="Brunke S."/>
            <person name="Costanzo M.C."/>
            <person name="Fitzpatrick D.A."/>
            <person name="de Groot P.W."/>
            <person name="Harris D."/>
            <person name="Hoyer L.L."/>
            <person name="Hube B."/>
            <person name="Klis F.M."/>
            <person name="Kodira C."/>
            <person name="Lennard N."/>
            <person name="Logue M.E."/>
            <person name="Martin R."/>
            <person name="Neiman A.M."/>
            <person name="Nikolaou E."/>
            <person name="Quail M.A."/>
            <person name="Quinn J."/>
            <person name="Santos M.C."/>
            <person name="Schmitzberger F.F."/>
            <person name="Sherlock G."/>
            <person name="Shah P."/>
            <person name="Silverstein K.A."/>
            <person name="Skrzypek M.S."/>
            <person name="Soll D."/>
            <person name="Staggs R."/>
            <person name="Stansfield I."/>
            <person name="Stumpf M.P."/>
            <person name="Sudbery P.E."/>
            <person name="Srikantha T."/>
            <person name="Zeng Q."/>
            <person name="Berman J."/>
            <person name="Berriman M."/>
            <person name="Heitman J."/>
            <person name="Gow N.A."/>
            <person name="Lorenz M.C."/>
            <person name="Birren B.W."/>
            <person name="Kellis M."/>
            <person name="Cuomo C.A."/>
        </authorList>
    </citation>
    <scope>NUCLEOTIDE SEQUENCE [LARGE SCALE GENOMIC DNA]</scope>
    <source>
        <strain evidence="2">ATCC 11503 / BCRC 21390 / CBS 2605 / JCM 1781 / NBRC 1676 / NRRL YB-4239</strain>
    </source>
</reference>
<dbReference type="PANTHER" id="PTHR15350">
    <property type="entry name" value="COP9 SIGNALOSOME COMPLEX SUBUNIT 7/DENDRITIC CELL PROTEIN GA17"/>
    <property type="match status" value="1"/>
</dbReference>
<dbReference type="GeneID" id="5235142"/>
<gene>
    <name evidence="1" type="ORF">LELG_01045</name>
</gene>
<dbReference type="GO" id="GO:0002183">
    <property type="term" value="P:cytoplasmic translational initiation"/>
    <property type="evidence" value="ECO:0007669"/>
    <property type="project" value="TreeGrafter"/>
</dbReference>